<dbReference type="PANTHER" id="PTHR38659">
    <property type="entry name" value="METAL-DEPENDENT PHOSPHOHYDROLASE"/>
    <property type="match status" value="1"/>
</dbReference>
<sequence>MTSQITREQAWKLLTTYNQDTFHIRHALTVEGVMRWYASELGFEEEEEYWGITGLLHDIDFEQWPGEHCKKAPELLREGGVGEDMIHSVCSHGYGLCTDVKPEHQMEKVLFAADELTGLIGAAALMRPSGSVMDMEVKSLKKKFKDKRFAAGCSRDVIEKGADMLGWELNELFERTILAMRACEQAVNDAMKQYE</sequence>
<protein>
    <submittedName>
        <fullName evidence="1">Hydrolase</fullName>
    </submittedName>
</protein>
<organism evidence="1 2">
    <name type="scientific">Ruminococcus gauvreauii</name>
    <dbReference type="NCBI Taxonomy" id="438033"/>
    <lineage>
        <taxon>Bacteria</taxon>
        <taxon>Bacillati</taxon>
        <taxon>Bacillota</taxon>
        <taxon>Clostridia</taxon>
        <taxon>Eubacteriales</taxon>
        <taxon>Oscillospiraceae</taxon>
        <taxon>Ruminococcus</taxon>
    </lineage>
</organism>
<dbReference type="EMBL" id="CP102290">
    <property type="protein sequence ID" value="UWP60720.1"/>
    <property type="molecule type" value="Genomic_DNA"/>
</dbReference>
<gene>
    <name evidence="1" type="ORF">NQ502_06715</name>
</gene>
<dbReference type="RefSeq" id="WP_028530366.1">
    <property type="nucleotide sequence ID" value="NZ_CABLBR010000002.1"/>
</dbReference>
<dbReference type="Gene3D" id="1.10.3210.10">
    <property type="entry name" value="Hypothetical protein af1432"/>
    <property type="match status" value="1"/>
</dbReference>
<proteinExistence type="predicted"/>
<dbReference type="Proteomes" id="UP001060164">
    <property type="component" value="Chromosome"/>
</dbReference>
<accession>A0ABY5VJI8</accession>
<evidence type="ECO:0000313" key="2">
    <source>
        <dbReference type="Proteomes" id="UP001060164"/>
    </source>
</evidence>
<dbReference type="GO" id="GO:0016787">
    <property type="term" value="F:hydrolase activity"/>
    <property type="evidence" value="ECO:0007669"/>
    <property type="project" value="UniProtKB-KW"/>
</dbReference>
<reference evidence="1" key="1">
    <citation type="journal article" date="2022" name="Cell">
        <title>Design, construction, and in vivo augmentation of a complex gut microbiome.</title>
        <authorList>
            <person name="Cheng A.G."/>
            <person name="Ho P.Y."/>
            <person name="Aranda-Diaz A."/>
            <person name="Jain S."/>
            <person name="Yu F.B."/>
            <person name="Meng X."/>
            <person name="Wang M."/>
            <person name="Iakiviak M."/>
            <person name="Nagashima K."/>
            <person name="Zhao A."/>
            <person name="Murugkar P."/>
            <person name="Patil A."/>
            <person name="Atabakhsh K."/>
            <person name="Weakley A."/>
            <person name="Yan J."/>
            <person name="Brumbaugh A.R."/>
            <person name="Higginbottom S."/>
            <person name="Dimas A."/>
            <person name="Shiver A.L."/>
            <person name="Deutschbauer A."/>
            <person name="Neff N."/>
            <person name="Sonnenburg J.L."/>
            <person name="Huang K.C."/>
            <person name="Fischbach M.A."/>
        </authorList>
    </citation>
    <scope>NUCLEOTIDE SEQUENCE</scope>
    <source>
        <strain evidence="1">DSM 19829</strain>
    </source>
</reference>
<keyword evidence="1" id="KW-0378">Hydrolase</keyword>
<name>A0ABY5VJI8_9FIRM</name>
<keyword evidence="2" id="KW-1185">Reference proteome</keyword>
<dbReference type="PANTHER" id="PTHR38659:SF2">
    <property type="entry name" value="HDIG DOMAIN PROTEIN"/>
    <property type="match status" value="1"/>
</dbReference>
<evidence type="ECO:0000313" key="1">
    <source>
        <dbReference type="EMBL" id="UWP60720.1"/>
    </source>
</evidence>
<dbReference type="SUPFAM" id="SSF109604">
    <property type="entry name" value="HD-domain/PDEase-like"/>
    <property type="match status" value="1"/>
</dbReference>